<proteinExistence type="predicted"/>
<organism evidence="1 2">
    <name type="scientific">Reticulomyxa filosa</name>
    <dbReference type="NCBI Taxonomy" id="46433"/>
    <lineage>
        <taxon>Eukaryota</taxon>
        <taxon>Sar</taxon>
        <taxon>Rhizaria</taxon>
        <taxon>Retaria</taxon>
        <taxon>Foraminifera</taxon>
        <taxon>Monothalamids</taxon>
        <taxon>Reticulomyxidae</taxon>
        <taxon>Reticulomyxa</taxon>
    </lineage>
</organism>
<name>X6N1U7_RETFI</name>
<accession>X6N1U7</accession>
<evidence type="ECO:0000313" key="2">
    <source>
        <dbReference type="Proteomes" id="UP000023152"/>
    </source>
</evidence>
<protein>
    <submittedName>
        <fullName evidence="1">Uncharacterized protein</fullName>
    </submittedName>
</protein>
<dbReference type="Proteomes" id="UP000023152">
    <property type="component" value="Unassembled WGS sequence"/>
</dbReference>
<feature type="non-terminal residue" evidence="1">
    <location>
        <position position="420"/>
    </location>
</feature>
<evidence type="ECO:0000313" key="1">
    <source>
        <dbReference type="EMBL" id="ETO19714.1"/>
    </source>
</evidence>
<sequence>MGDWVKELIEVYESKPELLTPEFTGKILSSVIQLAPDRIDFVSYLLKTPGISVLDALEQAYVRKNHRLIRLLTFYQMDLKMRQQIESYAKKYNESLGLINALDDFLQERFLKKSALNGWKSSPKDFENFMNVLQEMVIYCVEKTYPISQDILLLVWHYQENNCMSKGDDTGEQLAKTTLMAGLGSEEKQEFEESAMPKLKRAQSDLDLMKSSLWKCIEKKLSSILEKEVCDTIKGDVCNKMKQQVEWHWFEKNWLNSVLWLEKIYPNIVSAKSLHLERSLSPPRSILLGDEDEDNNNNNNNNIAEVPFELISSHPSLIDDEPALWTRNLDRFKMFQMGLFNEETKPLAAAVQSKQASQEKPKLLYNQLMTIGDTQLEKVRKALAKEMKVLIEKHPEDWRSIVQYRPPLLLKGSISNNLNY</sequence>
<reference evidence="1 2" key="1">
    <citation type="journal article" date="2013" name="Curr. Biol.">
        <title>The Genome of the Foraminiferan Reticulomyxa filosa.</title>
        <authorList>
            <person name="Glockner G."/>
            <person name="Hulsmann N."/>
            <person name="Schleicher M."/>
            <person name="Noegel A.A."/>
            <person name="Eichinger L."/>
            <person name="Gallinger C."/>
            <person name="Pawlowski J."/>
            <person name="Sierra R."/>
            <person name="Euteneuer U."/>
            <person name="Pillet L."/>
            <person name="Moustafa A."/>
            <person name="Platzer M."/>
            <person name="Groth M."/>
            <person name="Szafranski K."/>
            <person name="Schliwa M."/>
        </authorList>
    </citation>
    <scope>NUCLEOTIDE SEQUENCE [LARGE SCALE GENOMIC DNA]</scope>
</reference>
<comment type="caution">
    <text evidence="1">The sequence shown here is derived from an EMBL/GenBank/DDBJ whole genome shotgun (WGS) entry which is preliminary data.</text>
</comment>
<gene>
    <name evidence="1" type="ORF">RFI_17516</name>
</gene>
<dbReference type="EMBL" id="ASPP01013367">
    <property type="protein sequence ID" value="ETO19714.1"/>
    <property type="molecule type" value="Genomic_DNA"/>
</dbReference>
<keyword evidence="2" id="KW-1185">Reference proteome</keyword>
<dbReference type="AlphaFoldDB" id="X6N1U7"/>